<name>A0AAV4N6L2_9ARAC</name>
<keyword evidence="3" id="KW-1185">Reference proteome</keyword>
<dbReference type="EMBL" id="BPLQ01001297">
    <property type="protein sequence ID" value="GIX80482.1"/>
    <property type="molecule type" value="Genomic_DNA"/>
</dbReference>
<comment type="caution">
    <text evidence="2">The sequence shown here is derived from an EMBL/GenBank/DDBJ whole genome shotgun (WGS) entry which is preliminary data.</text>
</comment>
<reference evidence="2 3" key="1">
    <citation type="submission" date="2021-06" db="EMBL/GenBank/DDBJ databases">
        <title>Caerostris darwini draft genome.</title>
        <authorList>
            <person name="Kono N."/>
            <person name="Arakawa K."/>
        </authorList>
    </citation>
    <scope>NUCLEOTIDE SEQUENCE [LARGE SCALE GENOMIC DNA]</scope>
</reference>
<protein>
    <submittedName>
        <fullName evidence="2">Uncharacterized protein</fullName>
    </submittedName>
</protein>
<sequence length="99" mass="11470">MSRSEIPPAPIRKGLGKKYHQGSNFLHPEEYSPEKLRSKWQLSTSTLRKIQVLHKERRNVCFASSLSRIGWNGRMFRISVASYSSFFPHPCCYAQKNAK</sequence>
<feature type="region of interest" description="Disordered" evidence="1">
    <location>
        <begin position="1"/>
        <end position="20"/>
    </location>
</feature>
<proteinExistence type="predicted"/>
<gene>
    <name evidence="2" type="ORF">CDAR_366881</name>
</gene>
<evidence type="ECO:0000313" key="2">
    <source>
        <dbReference type="EMBL" id="GIX80482.1"/>
    </source>
</evidence>
<organism evidence="2 3">
    <name type="scientific">Caerostris darwini</name>
    <dbReference type="NCBI Taxonomy" id="1538125"/>
    <lineage>
        <taxon>Eukaryota</taxon>
        <taxon>Metazoa</taxon>
        <taxon>Ecdysozoa</taxon>
        <taxon>Arthropoda</taxon>
        <taxon>Chelicerata</taxon>
        <taxon>Arachnida</taxon>
        <taxon>Araneae</taxon>
        <taxon>Araneomorphae</taxon>
        <taxon>Entelegynae</taxon>
        <taxon>Araneoidea</taxon>
        <taxon>Araneidae</taxon>
        <taxon>Caerostris</taxon>
    </lineage>
</organism>
<accession>A0AAV4N6L2</accession>
<dbReference type="AlphaFoldDB" id="A0AAV4N6L2"/>
<evidence type="ECO:0000256" key="1">
    <source>
        <dbReference type="SAM" id="MobiDB-lite"/>
    </source>
</evidence>
<dbReference type="Proteomes" id="UP001054837">
    <property type="component" value="Unassembled WGS sequence"/>
</dbReference>
<evidence type="ECO:0000313" key="3">
    <source>
        <dbReference type="Proteomes" id="UP001054837"/>
    </source>
</evidence>